<dbReference type="Proteomes" id="UP001597351">
    <property type="component" value="Unassembled WGS sequence"/>
</dbReference>
<protein>
    <submittedName>
        <fullName evidence="10">Threonine/serine exporter ThrE family protein</fullName>
    </submittedName>
</protein>
<dbReference type="RefSeq" id="WP_343916858.1">
    <property type="nucleotide sequence ID" value="NZ_BAAAJT010000002.1"/>
</dbReference>
<evidence type="ECO:0000259" key="8">
    <source>
        <dbReference type="Pfam" id="PF06738"/>
    </source>
</evidence>
<keyword evidence="11" id="KW-1185">Reference proteome</keyword>
<sequence length="449" mass="47440">MTTSELRPRPSRVPSMPVLDLAMRIGDHFLASGMSANDVVVQMLRVTRAYGLTGVHVDLTYTSITVTHHRGPTRTPLTVSRVVQPLVVDYTKVRDLDRLLGLIEEGVDIAEATAEYDRISFQKPPYPRWLSGAGAGGIAAGVTLTFSTSWLLVLVSFLAAVGMDRLLMWLYRHRVPPFFSQALVAGGMTMVAAGVDQLGRRGVPLFEELDPTLIVVGGIVMLLAGVMIVGAVQDAIDQFYVTASARVMEVVMRTAGIVAGIVVALNFLESQGVAFEMMSSPISTAPVLAQYAGAGVICLSFAIYCYADVATAALTTAIGLVGWSVYLTLAATEASEVLSNATAAFVVGALATVAVRGTNAPGFGMESGALLPLVPGLMLLRGLLTMMESDPANPAIVAGGRTLFIALLVALGIAAGATLGTYLSRPVDDQLRRLRKRVKVAGRPRPPVT</sequence>
<organism evidence="10 11">
    <name type="scientific">Nocardioides aestuarii</name>
    <dbReference type="NCBI Taxonomy" id="252231"/>
    <lineage>
        <taxon>Bacteria</taxon>
        <taxon>Bacillati</taxon>
        <taxon>Actinomycetota</taxon>
        <taxon>Actinomycetes</taxon>
        <taxon>Propionibacteriales</taxon>
        <taxon>Nocardioidaceae</taxon>
        <taxon>Nocardioides</taxon>
    </lineage>
</organism>
<evidence type="ECO:0000256" key="3">
    <source>
        <dbReference type="ARBA" id="ARBA00022692"/>
    </source>
</evidence>
<evidence type="ECO:0000256" key="2">
    <source>
        <dbReference type="ARBA" id="ARBA00022475"/>
    </source>
</evidence>
<feature type="transmembrane region" description="Helical" evidence="7">
    <location>
        <begin position="288"/>
        <end position="306"/>
    </location>
</feature>
<evidence type="ECO:0000259" key="9">
    <source>
        <dbReference type="Pfam" id="PF12821"/>
    </source>
</evidence>
<feature type="transmembrane region" description="Helical" evidence="7">
    <location>
        <begin position="367"/>
        <end position="384"/>
    </location>
</feature>
<comment type="subcellular location">
    <subcellularLocation>
        <location evidence="1">Cell membrane</location>
        <topology evidence="1">Multi-pass membrane protein</topology>
    </subcellularLocation>
</comment>
<dbReference type="InterPro" id="IPR024528">
    <property type="entry name" value="ThrE_2"/>
</dbReference>
<evidence type="ECO:0000256" key="5">
    <source>
        <dbReference type="ARBA" id="ARBA00023136"/>
    </source>
</evidence>
<dbReference type="EMBL" id="JBHUGD010000003">
    <property type="protein sequence ID" value="MFD1946576.1"/>
    <property type="molecule type" value="Genomic_DNA"/>
</dbReference>
<comment type="caution">
    <text evidence="10">The sequence shown here is derived from an EMBL/GenBank/DDBJ whole genome shotgun (WGS) entry which is preliminary data.</text>
</comment>
<evidence type="ECO:0000256" key="6">
    <source>
        <dbReference type="ARBA" id="ARBA00034125"/>
    </source>
</evidence>
<evidence type="ECO:0000313" key="11">
    <source>
        <dbReference type="Proteomes" id="UP001597351"/>
    </source>
</evidence>
<feature type="transmembrane region" description="Helical" evidence="7">
    <location>
        <begin position="404"/>
        <end position="423"/>
    </location>
</feature>
<comment type="similarity">
    <text evidence="6">Belongs to the ThrE exporter (TC 2.A.79) family.</text>
</comment>
<dbReference type="InterPro" id="IPR050539">
    <property type="entry name" value="ThrE_Dicarb/AminoAcid_Exp"/>
</dbReference>
<keyword evidence="2" id="KW-1003">Cell membrane</keyword>
<dbReference type="PANTHER" id="PTHR34390">
    <property type="entry name" value="UPF0442 PROTEIN YJJB-RELATED"/>
    <property type="match status" value="1"/>
</dbReference>
<feature type="transmembrane region" description="Helical" evidence="7">
    <location>
        <begin position="337"/>
        <end position="355"/>
    </location>
</feature>
<evidence type="ECO:0000313" key="10">
    <source>
        <dbReference type="EMBL" id="MFD1946576.1"/>
    </source>
</evidence>
<reference evidence="11" key="1">
    <citation type="journal article" date="2019" name="Int. J. Syst. Evol. Microbiol.">
        <title>The Global Catalogue of Microorganisms (GCM) 10K type strain sequencing project: providing services to taxonomists for standard genome sequencing and annotation.</title>
        <authorList>
            <consortium name="The Broad Institute Genomics Platform"/>
            <consortium name="The Broad Institute Genome Sequencing Center for Infectious Disease"/>
            <person name="Wu L."/>
            <person name="Ma J."/>
        </authorList>
    </citation>
    <scope>NUCLEOTIDE SEQUENCE [LARGE SCALE GENOMIC DNA]</scope>
    <source>
        <strain evidence="11">CGMCC 1.12477</strain>
    </source>
</reference>
<feature type="transmembrane region" description="Helical" evidence="7">
    <location>
        <begin position="313"/>
        <end position="331"/>
    </location>
</feature>
<dbReference type="PANTHER" id="PTHR34390:SF2">
    <property type="entry name" value="SUCCINATE TRANSPORTER SUBUNIT YJJP-RELATED"/>
    <property type="match status" value="1"/>
</dbReference>
<dbReference type="Pfam" id="PF12821">
    <property type="entry name" value="ThrE_2"/>
    <property type="match status" value="1"/>
</dbReference>
<feature type="domain" description="Threonine/Serine exporter ThrE" evidence="9">
    <location>
        <begin position="294"/>
        <end position="415"/>
    </location>
</feature>
<evidence type="ECO:0000256" key="4">
    <source>
        <dbReference type="ARBA" id="ARBA00022989"/>
    </source>
</evidence>
<accession>A0ABW4TLR0</accession>
<keyword evidence="3 7" id="KW-0812">Transmembrane</keyword>
<feature type="transmembrane region" description="Helical" evidence="7">
    <location>
        <begin position="211"/>
        <end position="229"/>
    </location>
</feature>
<evidence type="ECO:0000256" key="7">
    <source>
        <dbReference type="SAM" id="Phobius"/>
    </source>
</evidence>
<name>A0ABW4TLR0_9ACTN</name>
<dbReference type="InterPro" id="IPR010619">
    <property type="entry name" value="ThrE-like_N"/>
</dbReference>
<feature type="transmembrane region" description="Helical" evidence="7">
    <location>
        <begin position="250"/>
        <end position="268"/>
    </location>
</feature>
<evidence type="ECO:0000256" key="1">
    <source>
        <dbReference type="ARBA" id="ARBA00004651"/>
    </source>
</evidence>
<keyword evidence="5 7" id="KW-0472">Membrane</keyword>
<gene>
    <name evidence="10" type="ORF">ACFSDE_07220</name>
</gene>
<proteinExistence type="inferred from homology"/>
<feature type="domain" description="Threonine/serine exporter-like N-terminal" evidence="8">
    <location>
        <begin position="20"/>
        <end position="267"/>
    </location>
</feature>
<keyword evidence="4 7" id="KW-1133">Transmembrane helix</keyword>
<feature type="transmembrane region" description="Helical" evidence="7">
    <location>
        <begin position="178"/>
        <end position="199"/>
    </location>
</feature>
<dbReference type="Pfam" id="PF06738">
    <property type="entry name" value="ThrE"/>
    <property type="match status" value="1"/>
</dbReference>